<keyword evidence="2" id="KW-1185">Reference proteome</keyword>
<evidence type="ECO:0000313" key="1">
    <source>
        <dbReference type="EMBL" id="CAB3774582.1"/>
    </source>
</evidence>
<protein>
    <recommendedName>
        <fullName evidence="3">Ribosome modulation factor</fullName>
    </recommendedName>
</protein>
<proteinExistence type="predicted"/>
<organism evidence="1 2">
    <name type="scientific">Paraburkholderia humisilvae</name>
    <dbReference type="NCBI Taxonomy" id="627669"/>
    <lineage>
        <taxon>Bacteria</taxon>
        <taxon>Pseudomonadati</taxon>
        <taxon>Pseudomonadota</taxon>
        <taxon>Betaproteobacteria</taxon>
        <taxon>Burkholderiales</taxon>
        <taxon>Burkholderiaceae</taxon>
        <taxon>Paraburkholderia</taxon>
    </lineage>
</organism>
<dbReference type="Proteomes" id="UP000494363">
    <property type="component" value="Unassembled WGS sequence"/>
</dbReference>
<dbReference type="AlphaFoldDB" id="A0A6J5FA86"/>
<dbReference type="InterPro" id="IPR023200">
    <property type="entry name" value="RMF_sf"/>
</dbReference>
<sequence length="59" mass="6637">MLNDKSTAVRIRVRQDGFDSGHEGKSQRSCPFEESTDLAHEWRCGWIAGWCEQAPATAN</sequence>
<accession>A0A6J5FA86</accession>
<evidence type="ECO:0000313" key="2">
    <source>
        <dbReference type="Proteomes" id="UP000494363"/>
    </source>
</evidence>
<evidence type="ECO:0008006" key="3">
    <source>
        <dbReference type="Google" id="ProtNLM"/>
    </source>
</evidence>
<dbReference type="EMBL" id="CADIKH010000135">
    <property type="protein sequence ID" value="CAB3774582.1"/>
    <property type="molecule type" value="Genomic_DNA"/>
</dbReference>
<reference evidence="1 2" key="1">
    <citation type="submission" date="2020-04" db="EMBL/GenBank/DDBJ databases">
        <authorList>
            <person name="De Canck E."/>
        </authorList>
    </citation>
    <scope>NUCLEOTIDE SEQUENCE [LARGE SCALE GENOMIC DNA]</scope>
    <source>
        <strain evidence="1 2">LMG 29542</strain>
    </source>
</reference>
<name>A0A6J5FA86_9BURK</name>
<gene>
    <name evidence="1" type="ORF">LMG29542_07960</name>
</gene>
<dbReference type="Gene3D" id="1.10.10.620">
    <property type="entry name" value="ribosome modulation factor like domain"/>
    <property type="match status" value="1"/>
</dbReference>